<organism evidence="1 2">
    <name type="scientific">Paenimyroides baculatum</name>
    <dbReference type="NCBI Taxonomy" id="2608000"/>
    <lineage>
        <taxon>Bacteria</taxon>
        <taxon>Pseudomonadati</taxon>
        <taxon>Bacteroidota</taxon>
        <taxon>Flavobacteriia</taxon>
        <taxon>Flavobacteriales</taxon>
        <taxon>Flavobacteriaceae</taxon>
        <taxon>Paenimyroides</taxon>
    </lineage>
</organism>
<name>A0A5M6CRU4_9FLAO</name>
<protein>
    <submittedName>
        <fullName evidence="1">Uncharacterized protein</fullName>
    </submittedName>
</protein>
<dbReference type="RefSeq" id="WP_150010651.1">
    <property type="nucleotide sequence ID" value="NZ_VWSG01000002.1"/>
</dbReference>
<evidence type="ECO:0000313" key="1">
    <source>
        <dbReference type="EMBL" id="KAA5537917.1"/>
    </source>
</evidence>
<reference evidence="1 2" key="1">
    <citation type="submission" date="2019-09" db="EMBL/GenBank/DDBJ databases">
        <title>Genome sequence and assembly of Flavobacterium sp.</title>
        <authorList>
            <person name="Chhetri G."/>
        </authorList>
    </citation>
    <scope>NUCLEOTIDE SEQUENCE [LARGE SCALE GENOMIC DNA]</scope>
    <source>
        <strain evidence="1 2">SNL9</strain>
    </source>
</reference>
<dbReference type="Proteomes" id="UP000325141">
    <property type="component" value="Unassembled WGS sequence"/>
</dbReference>
<proteinExistence type="predicted"/>
<comment type="caution">
    <text evidence="1">The sequence shown here is derived from an EMBL/GenBank/DDBJ whole genome shotgun (WGS) entry which is preliminary data.</text>
</comment>
<gene>
    <name evidence="1" type="ORF">F0460_04450</name>
</gene>
<dbReference type="AlphaFoldDB" id="A0A5M6CRU4"/>
<evidence type="ECO:0000313" key="2">
    <source>
        <dbReference type="Proteomes" id="UP000325141"/>
    </source>
</evidence>
<keyword evidence="2" id="KW-1185">Reference proteome</keyword>
<dbReference type="EMBL" id="VWSG01000002">
    <property type="protein sequence ID" value="KAA5537917.1"/>
    <property type="molecule type" value="Genomic_DNA"/>
</dbReference>
<accession>A0A5M6CRU4</accession>
<sequence>MGYYTRVFCSSKRKPKIIDLINNLKSVGFDIKSNLDEKDLENPDWTDFELIYDSERLPLLVELNEIGKSHGLAEEEVNEFLEFIGKPNFLQLNKKKVISQLNKTYYIVCIQLPITDIIDKGYDVNGELMSYVANNFSGMIQADKEGFYCNNKLIVKLE</sequence>